<dbReference type="PANTHER" id="PTHR47842:SF3">
    <property type="entry name" value="DUF676 DOMAIN-CONTAINING PROTEIN"/>
    <property type="match status" value="1"/>
</dbReference>
<accession>A0A9P8RI47</accession>
<feature type="region of interest" description="Disordered" evidence="1">
    <location>
        <begin position="188"/>
        <end position="218"/>
    </location>
</feature>
<dbReference type="Gene3D" id="3.40.50.1820">
    <property type="entry name" value="alpha/beta hydrolase"/>
    <property type="match status" value="1"/>
</dbReference>
<proteinExistence type="predicted"/>
<dbReference type="OrthoDB" id="3248508at2759"/>
<evidence type="ECO:0000313" key="3">
    <source>
        <dbReference type="Proteomes" id="UP000758603"/>
    </source>
</evidence>
<reference evidence="2" key="1">
    <citation type="journal article" date="2021" name="Nat. Commun.">
        <title>Genetic determinants of endophytism in the Arabidopsis root mycobiome.</title>
        <authorList>
            <person name="Mesny F."/>
            <person name="Miyauchi S."/>
            <person name="Thiergart T."/>
            <person name="Pickel B."/>
            <person name="Atanasova L."/>
            <person name="Karlsson M."/>
            <person name="Huettel B."/>
            <person name="Barry K.W."/>
            <person name="Haridas S."/>
            <person name="Chen C."/>
            <person name="Bauer D."/>
            <person name="Andreopoulos W."/>
            <person name="Pangilinan J."/>
            <person name="LaButti K."/>
            <person name="Riley R."/>
            <person name="Lipzen A."/>
            <person name="Clum A."/>
            <person name="Drula E."/>
            <person name="Henrissat B."/>
            <person name="Kohler A."/>
            <person name="Grigoriev I.V."/>
            <person name="Martin F.M."/>
            <person name="Hacquard S."/>
        </authorList>
    </citation>
    <scope>NUCLEOTIDE SEQUENCE</scope>
    <source>
        <strain evidence="2">MPI-SDFR-AT-0073</strain>
    </source>
</reference>
<evidence type="ECO:0008006" key="4">
    <source>
        <dbReference type="Google" id="ProtNLM"/>
    </source>
</evidence>
<dbReference type="PANTHER" id="PTHR47842">
    <property type="entry name" value="EXPRESSED PROTEIN"/>
    <property type="match status" value="1"/>
</dbReference>
<organism evidence="2 3">
    <name type="scientific">Truncatella angustata</name>
    <dbReference type="NCBI Taxonomy" id="152316"/>
    <lineage>
        <taxon>Eukaryota</taxon>
        <taxon>Fungi</taxon>
        <taxon>Dikarya</taxon>
        <taxon>Ascomycota</taxon>
        <taxon>Pezizomycotina</taxon>
        <taxon>Sordariomycetes</taxon>
        <taxon>Xylariomycetidae</taxon>
        <taxon>Amphisphaeriales</taxon>
        <taxon>Sporocadaceae</taxon>
        <taxon>Truncatella</taxon>
    </lineage>
</organism>
<gene>
    <name evidence="2" type="ORF">BKA67DRAFT_664134</name>
</gene>
<dbReference type="EMBL" id="JAGPXC010000010">
    <property type="protein sequence ID" value="KAH6646287.1"/>
    <property type="molecule type" value="Genomic_DNA"/>
</dbReference>
<protein>
    <recommendedName>
        <fullName evidence="4">DUF676 domain-containing protein</fullName>
    </recommendedName>
</protein>
<comment type="caution">
    <text evidence="2">The sequence shown here is derived from an EMBL/GenBank/DDBJ whole genome shotgun (WGS) entry which is preliminary data.</text>
</comment>
<name>A0A9P8RI47_9PEZI</name>
<evidence type="ECO:0000256" key="1">
    <source>
        <dbReference type="SAM" id="MobiDB-lite"/>
    </source>
</evidence>
<feature type="region of interest" description="Disordered" evidence="1">
    <location>
        <begin position="354"/>
        <end position="383"/>
    </location>
</feature>
<dbReference type="AlphaFoldDB" id="A0A9P8RI47"/>
<dbReference type="InterPro" id="IPR029058">
    <property type="entry name" value="AB_hydrolase_fold"/>
</dbReference>
<sequence length="467" mass="53227">MSKTEHRFLEIPNIFSTSHQPYREDLDLFEPDPRLSSTQSIAPSSICSSNDSRRRLLIVYIHGFIGNDSSFQSFPVHVHRYLRIHLAATHVVHSKIYPRYKTYKAFHLARDNFSRWLSAHESPDTDVVLAGHSMGGLVAADVVLMRERRADGSWAPRHRILGTVNLDVPFVGVDNGVILTGILSPFRTKTPRPENTGASDTLTLTSSSQPSGTNTPAISIRQSESSWSIYQSSSISSSVLSLKSRGTMDPHFNPRFPNDVRIQDRGWWQNLVHFAQKHRPEGLMNATVRHFRDHFEFGSCLLDSRRLNQRYRDLRKLEDIGCLEDGASGQPRPDQRTRFVQFYTVCYKRRDSNVDLAQPRPSEDRDTGLLARDEEEDKYTRTEPRTDAVNNIRASPKSHRYKERLFCRLARADNVGQIDPLWKKVSMGITDEISAHTSLFLPGPHYEELVCEVGEAVVEWVTASSIR</sequence>
<evidence type="ECO:0000313" key="2">
    <source>
        <dbReference type="EMBL" id="KAH6646287.1"/>
    </source>
</evidence>
<keyword evidence="3" id="KW-1185">Reference proteome</keyword>
<dbReference type="RefSeq" id="XP_045952801.1">
    <property type="nucleotide sequence ID" value="XM_046108315.1"/>
</dbReference>
<dbReference type="SUPFAM" id="SSF53474">
    <property type="entry name" value="alpha/beta-Hydrolases"/>
    <property type="match status" value="1"/>
</dbReference>
<dbReference type="Proteomes" id="UP000758603">
    <property type="component" value="Unassembled WGS sequence"/>
</dbReference>
<feature type="compositionally biased region" description="Polar residues" evidence="1">
    <location>
        <begin position="196"/>
        <end position="218"/>
    </location>
</feature>
<dbReference type="GeneID" id="70137206"/>